<proteinExistence type="predicted"/>
<dbReference type="EMBL" id="QGQD01000083">
    <property type="protein sequence ID" value="TLC98825.1"/>
    <property type="molecule type" value="Genomic_DNA"/>
</dbReference>
<comment type="caution">
    <text evidence="2">The sequence shown here is derived from an EMBL/GenBank/DDBJ whole genome shotgun (WGS) entry which is preliminary data.</text>
</comment>
<keyword evidence="3" id="KW-1185">Reference proteome</keyword>
<evidence type="ECO:0008006" key="4">
    <source>
        <dbReference type="Google" id="ProtNLM"/>
    </source>
</evidence>
<gene>
    <name evidence="2" type="ORF">DSM106044_04360</name>
</gene>
<protein>
    <recommendedName>
        <fullName evidence="4">Acid-resistance membrane protein</fullName>
    </recommendedName>
</protein>
<dbReference type="Proteomes" id="UP000306509">
    <property type="component" value="Unassembled WGS sequence"/>
</dbReference>
<name>A0A4U8QAE8_9FIRM</name>
<feature type="transmembrane region" description="Helical" evidence="1">
    <location>
        <begin position="148"/>
        <end position="172"/>
    </location>
</feature>
<dbReference type="RefSeq" id="WP_027295759.1">
    <property type="nucleotide sequence ID" value="NZ_CABMJZ010000123.1"/>
</dbReference>
<feature type="transmembrane region" description="Helical" evidence="1">
    <location>
        <begin position="121"/>
        <end position="142"/>
    </location>
</feature>
<accession>A0A4U8QAE8</accession>
<evidence type="ECO:0000256" key="1">
    <source>
        <dbReference type="SAM" id="Phobius"/>
    </source>
</evidence>
<sequence length="180" mass="19762">MGSIGGKAGNGIYYLFIGQILGLLGFIPILGIVAVLASFIICLYAIYILSGVSEDYKTAFFITIINLAVNIIGMFFNHGIISGMLSMANTILSFLSVFYICKATAGILWGVDQTLVSRAGLIWKLYGLCMVVMLICELLMYIPIINILASIVTFIIAIIQLVAGILYLMFLWQSQKVLRR</sequence>
<feature type="transmembrane region" description="Helical" evidence="1">
    <location>
        <begin position="59"/>
        <end position="81"/>
    </location>
</feature>
<evidence type="ECO:0000313" key="2">
    <source>
        <dbReference type="EMBL" id="TLC98825.1"/>
    </source>
</evidence>
<keyword evidence="1" id="KW-1133">Transmembrane helix</keyword>
<feature type="transmembrane region" description="Helical" evidence="1">
    <location>
        <begin position="87"/>
        <end position="109"/>
    </location>
</feature>
<evidence type="ECO:0000313" key="3">
    <source>
        <dbReference type="Proteomes" id="UP000306509"/>
    </source>
</evidence>
<organism evidence="2 3">
    <name type="scientific">Robinsoniella peoriensis</name>
    <dbReference type="NCBI Taxonomy" id="180332"/>
    <lineage>
        <taxon>Bacteria</taxon>
        <taxon>Bacillati</taxon>
        <taxon>Bacillota</taxon>
        <taxon>Clostridia</taxon>
        <taxon>Lachnospirales</taxon>
        <taxon>Lachnospiraceae</taxon>
        <taxon>Robinsoniella</taxon>
    </lineage>
</organism>
<keyword evidence="1" id="KW-0812">Transmembrane</keyword>
<keyword evidence="1" id="KW-0472">Membrane</keyword>
<dbReference type="AlphaFoldDB" id="A0A4U8QAE8"/>
<feature type="transmembrane region" description="Helical" evidence="1">
    <location>
        <begin position="20"/>
        <end position="47"/>
    </location>
</feature>
<reference evidence="2 3" key="1">
    <citation type="journal article" date="2019" name="Anaerobe">
        <title>Detection of Robinsoniella peoriensis in multiple bone samples of a trauma patient.</title>
        <authorList>
            <person name="Schrottner P."/>
            <person name="Hartwich K."/>
            <person name="Bunk B."/>
            <person name="Schober I."/>
            <person name="Helbig S."/>
            <person name="Rudolph W.W."/>
            <person name="Gunzer F."/>
        </authorList>
    </citation>
    <scope>NUCLEOTIDE SEQUENCE [LARGE SCALE GENOMIC DNA]</scope>
    <source>
        <strain evidence="2 3">DSM 106044</strain>
    </source>
</reference>